<dbReference type="PANTHER" id="PTHR46671">
    <property type="entry name" value="PROTEIN CBG11221"/>
    <property type="match status" value="1"/>
</dbReference>
<comment type="subcellular location">
    <subcellularLocation>
        <location evidence="1">Membrane</location>
        <topology evidence="1">Single-pass type II membrane protein</topology>
    </subcellularLocation>
</comment>
<evidence type="ECO:0000256" key="2">
    <source>
        <dbReference type="ARBA" id="ARBA00022676"/>
    </source>
</evidence>
<reference evidence="6 7" key="1">
    <citation type="submission" date="2019-10" db="EMBL/GenBank/DDBJ databases">
        <title>Assembly and Annotation for the nematode Trichostrongylus colubriformis.</title>
        <authorList>
            <person name="Martin J."/>
        </authorList>
    </citation>
    <scope>NUCLEOTIDE SEQUENCE [LARGE SCALE GENOMIC DNA]</scope>
    <source>
        <strain evidence="6">G859</strain>
        <tissue evidence="6">Whole worm</tissue>
    </source>
</reference>
<gene>
    <name evidence="6" type="ORF">GCK32_005928</name>
</gene>
<keyword evidence="2" id="KW-0328">Glycosyltransferase</keyword>
<keyword evidence="4" id="KW-0472">Membrane</keyword>
<dbReference type="AlphaFoldDB" id="A0AAN8EZ36"/>
<evidence type="ECO:0000313" key="7">
    <source>
        <dbReference type="Proteomes" id="UP001331761"/>
    </source>
</evidence>
<keyword evidence="7" id="KW-1185">Reference proteome</keyword>
<evidence type="ECO:0000313" key="6">
    <source>
        <dbReference type="EMBL" id="KAK5969900.1"/>
    </source>
</evidence>
<proteinExistence type="predicted"/>
<accession>A0AAN8EZ36</accession>
<dbReference type="GO" id="GO:0016020">
    <property type="term" value="C:membrane"/>
    <property type="evidence" value="ECO:0007669"/>
    <property type="project" value="UniProtKB-SubCell"/>
</dbReference>
<dbReference type="Proteomes" id="UP001331761">
    <property type="component" value="Unassembled WGS sequence"/>
</dbReference>
<dbReference type="Pfam" id="PF02485">
    <property type="entry name" value="Branch"/>
    <property type="match status" value="1"/>
</dbReference>
<evidence type="ECO:0000256" key="3">
    <source>
        <dbReference type="ARBA" id="ARBA00022679"/>
    </source>
</evidence>
<evidence type="ECO:0000256" key="5">
    <source>
        <dbReference type="ARBA" id="ARBA00023180"/>
    </source>
</evidence>
<organism evidence="6 7">
    <name type="scientific">Trichostrongylus colubriformis</name>
    <name type="common">Black scour worm</name>
    <dbReference type="NCBI Taxonomy" id="6319"/>
    <lineage>
        <taxon>Eukaryota</taxon>
        <taxon>Metazoa</taxon>
        <taxon>Ecdysozoa</taxon>
        <taxon>Nematoda</taxon>
        <taxon>Chromadorea</taxon>
        <taxon>Rhabditida</taxon>
        <taxon>Rhabditina</taxon>
        <taxon>Rhabditomorpha</taxon>
        <taxon>Strongyloidea</taxon>
        <taxon>Trichostrongylidae</taxon>
        <taxon>Trichostrongylus</taxon>
    </lineage>
</organism>
<protein>
    <submittedName>
        <fullName evidence="6">Core-2/I-Branching enzyme</fullName>
    </submittedName>
</protein>
<keyword evidence="5" id="KW-0325">Glycoprotein</keyword>
<evidence type="ECO:0000256" key="1">
    <source>
        <dbReference type="ARBA" id="ARBA00004606"/>
    </source>
</evidence>
<dbReference type="GO" id="GO:0016757">
    <property type="term" value="F:glycosyltransferase activity"/>
    <property type="evidence" value="ECO:0007669"/>
    <property type="project" value="UniProtKB-KW"/>
</dbReference>
<dbReference type="InterPro" id="IPR003406">
    <property type="entry name" value="Glyco_trans_14"/>
</dbReference>
<keyword evidence="3" id="KW-0808">Transferase</keyword>
<dbReference type="EMBL" id="WIXE01019601">
    <property type="protein sequence ID" value="KAK5969900.1"/>
    <property type="molecule type" value="Genomic_DNA"/>
</dbReference>
<sequence>MSVTQNYSSHFRRRLETKHVDCGRVLRNDEEYIRTITARRPKLRPSQRRLNCNYIRRSVIGQKNYTPLPFGVAYARIVYESYDFIEDELTASYHPQNVFCYSVDKKAPDSFNLRIKFLSRCFSNVLVTQARFPVNSAGRYQNHAHHECLKLLINVPGWEYVILMQASLSHSAVSWMVRTANLTTLLDQLNTDRYGVDEILLATLKVNAELGMPGKFASSCSKRNQPGKETPYFTRKNFRFTRWQSRDSCPTKRFRHSICIFGIEDLPILSQRHELLANKILPYFDYAVVDCLHELIFNRTHLGQSDHELDWKRYWRKC</sequence>
<dbReference type="PANTHER" id="PTHR46671:SF7">
    <property type="entry name" value="CORE-2_I-BRANCHING ENZYME"/>
    <property type="match status" value="1"/>
</dbReference>
<comment type="caution">
    <text evidence="6">The sequence shown here is derived from an EMBL/GenBank/DDBJ whole genome shotgun (WGS) entry which is preliminary data.</text>
</comment>
<name>A0AAN8EZ36_TRICO</name>
<evidence type="ECO:0000256" key="4">
    <source>
        <dbReference type="ARBA" id="ARBA00023136"/>
    </source>
</evidence>